<dbReference type="Pfam" id="PF22022">
    <property type="entry name" value="Phage_int_M"/>
    <property type="match status" value="1"/>
</dbReference>
<name>A0A172Y2Z6_9CAUL</name>
<dbReference type="GO" id="GO:0006310">
    <property type="term" value="P:DNA recombination"/>
    <property type="evidence" value="ECO:0007669"/>
    <property type="project" value="UniProtKB-KW"/>
</dbReference>
<dbReference type="InterPro" id="IPR002104">
    <property type="entry name" value="Integrase_catalytic"/>
</dbReference>
<reference evidence="8 9" key="1">
    <citation type="journal article" date="2014" name="Genome Announc.">
        <title>Genome Sequence of a Promising Hydrogen-Producing Facultative Anaerobic Bacterium, Brevundimonas naejangsanensis Strain B1.</title>
        <authorList>
            <person name="Su H."/>
            <person name="Zhang T."/>
            <person name="Bao M."/>
            <person name="Jiang Y."/>
            <person name="Wang Y."/>
            <person name="Tan T."/>
        </authorList>
    </citation>
    <scope>NUCLEOTIDE SEQUENCE [LARGE SCALE GENOMIC DNA]</scope>
    <source>
        <strain evidence="8 9">B1</strain>
    </source>
</reference>
<dbReference type="PROSITE" id="PS51898">
    <property type="entry name" value="TYR_RECOMBINASE"/>
    <property type="match status" value="1"/>
</dbReference>
<dbReference type="Gene3D" id="1.10.443.10">
    <property type="entry name" value="Intergrase catalytic core"/>
    <property type="match status" value="1"/>
</dbReference>
<evidence type="ECO:0000259" key="7">
    <source>
        <dbReference type="PROSITE" id="PS51900"/>
    </source>
</evidence>
<dbReference type="GO" id="GO:0003677">
    <property type="term" value="F:DNA binding"/>
    <property type="evidence" value="ECO:0007669"/>
    <property type="project" value="UniProtKB-UniRule"/>
</dbReference>
<keyword evidence="3 5" id="KW-0238">DNA-binding</keyword>
<dbReference type="Gene3D" id="1.10.150.130">
    <property type="match status" value="1"/>
</dbReference>
<dbReference type="InterPro" id="IPR050808">
    <property type="entry name" value="Phage_Integrase"/>
</dbReference>
<evidence type="ECO:0000256" key="2">
    <source>
        <dbReference type="ARBA" id="ARBA00022908"/>
    </source>
</evidence>
<keyword evidence="2" id="KW-0229">DNA integration</keyword>
<dbReference type="InterPro" id="IPR044068">
    <property type="entry name" value="CB"/>
</dbReference>
<keyword evidence="9" id="KW-1185">Reference proteome</keyword>
<comment type="similarity">
    <text evidence="1">Belongs to the 'phage' integrase family.</text>
</comment>
<evidence type="ECO:0000256" key="4">
    <source>
        <dbReference type="ARBA" id="ARBA00023172"/>
    </source>
</evidence>
<dbReference type="eggNOG" id="COG0582">
    <property type="taxonomic scope" value="Bacteria"/>
</dbReference>
<dbReference type="Pfam" id="PF00589">
    <property type="entry name" value="Phage_integrase"/>
    <property type="match status" value="1"/>
</dbReference>
<protein>
    <submittedName>
        <fullName evidence="8">Integrase</fullName>
    </submittedName>
</protein>
<organism evidence="8 9">
    <name type="scientific">Brevundimonas naejangsanensis</name>
    <dbReference type="NCBI Taxonomy" id="588932"/>
    <lineage>
        <taxon>Bacteria</taxon>
        <taxon>Pseudomonadati</taxon>
        <taxon>Pseudomonadota</taxon>
        <taxon>Alphaproteobacteria</taxon>
        <taxon>Caulobacterales</taxon>
        <taxon>Caulobacteraceae</taxon>
        <taxon>Brevundimonas</taxon>
    </lineage>
</organism>
<dbReference type="PANTHER" id="PTHR30629">
    <property type="entry name" value="PROPHAGE INTEGRASE"/>
    <property type="match status" value="1"/>
</dbReference>
<dbReference type="InterPro" id="IPR011010">
    <property type="entry name" value="DNA_brk_join_enz"/>
</dbReference>
<sequence>MPKLPEPMGPLAVSRLSRPGLHTVGGVPGLALQVLSSGGRTWILRVVIGNRRREMGLGGYPGVTLAMAREAAREARDLVRRGIDPIEAAKEAREALKVTPTVTYTFQAAAEAYIAAHEASWKNAKHRDQWTATLKNYAYPVMGKLDVAAIELPHVMRVLEPIWLKKTETAKRLRGRIEMVLDWAGARGFREGPNPARWRGHLDKLLAKPSKVHKIVHHRALPIDEISAFMIRLRDAEGVGARALEFAILTAARSGEVRGATWKEIDLDARLWTISAERMKAAREHRAPLSEAAVAVLKAMPRGRPDSYVFRAAHGGRLSDMTISAVLRRLDVDAVPHGFRSTFRDWVAERTAYPNEVAEMALAHAVGSKVEAAYRRGDLFEKRLAMMNDWAEFCSMNGEAL</sequence>
<evidence type="ECO:0000256" key="1">
    <source>
        <dbReference type="ARBA" id="ARBA00008857"/>
    </source>
</evidence>
<dbReference type="AlphaFoldDB" id="A0A172Y2Z6"/>
<evidence type="ECO:0000313" key="8">
    <source>
        <dbReference type="EMBL" id="ANF53526.1"/>
    </source>
</evidence>
<dbReference type="Pfam" id="PF13356">
    <property type="entry name" value="Arm-DNA-bind_3"/>
    <property type="match status" value="1"/>
</dbReference>
<dbReference type="CDD" id="cd00801">
    <property type="entry name" value="INT_P4_C"/>
    <property type="match status" value="1"/>
</dbReference>
<feature type="domain" description="Tyr recombinase" evidence="6">
    <location>
        <begin position="216"/>
        <end position="387"/>
    </location>
</feature>
<dbReference type="PROSITE" id="PS51900">
    <property type="entry name" value="CB"/>
    <property type="match status" value="1"/>
</dbReference>
<keyword evidence="4" id="KW-0233">DNA recombination</keyword>
<accession>A0A172Y2Z6</accession>
<dbReference type="Gene3D" id="3.30.160.390">
    <property type="entry name" value="Integrase, DNA-binding domain"/>
    <property type="match status" value="1"/>
</dbReference>
<dbReference type="InterPro" id="IPR013762">
    <property type="entry name" value="Integrase-like_cat_sf"/>
</dbReference>
<feature type="domain" description="Core-binding (CB)" evidence="7">
    <location>
        <begin position="104"/>
        <end position="185"/>
    </location>
</feature>
<dbReference type="InterPro" id="IPR025166">
    <property type="entry name" value="Integrase_DNA_bind_dom"/>
</dbReference>
<evidence type="ECO:0000256" key="3">
    <source>
        <dbReference type="ARBA" id="ARBA00023125"/>
    </source>
</evidence>
<evidence type="ECO:0000259" key="6">
    <source>
        <dbReference type="PROSITE" id="PS51898"/>
    </source>
</evidence>
<dbReference type="InterPro" id="IPR038488">
    <property type="entry name" value="Integrase_DNA-bd_sf"/>
</dbReference>
<dbReference type="EMBL" id="CP015614">
    <property type="protein sequence ID" value="ANF53526.1"/>
    <property type="molecule type" value="Genomic_DNA"/>
</dbReference>
<evidence type="ECO:0000313" key="9">
    <source>
        <dbReference type="Proteomes" id="UP000077603"/>
    </source>
</evidence>
<dbReference type="KEGG" id="bne:DA69_01320"/>
<dbReference type="InterPro" id="IPR010998">
    <property type="entry name" value="Integrase_recombinase_N"/>
</dbReference>
<evidence type="ECO:0000256" key="5">
    <source>
        <dbReference type="PROSITE-ProRule" id="PRU01248"/>
    </source>
</evidence>
<dbReference type="PANTHER" id="PTHR30629:SF2">
    <property type="entry name" value="PROPHAGE INTEGRASE INTS-RELATED"/>
    <property type="match status" value="1"/>
</dbReference>
<dbReference type="InterPro" id="IPR053876">
    <property type="entry name" value="Phage_int_M"/>
</dbReference>
<dbReference type="Proteomes" id="UP000077603">
    <property type="component" value="Chromosome"/>
</dbReference>
<dbReference type="SUPFAM" id="SSF56349">
    <property type="entry name" value="DNA breaking-rejoining enzymes"/>
    <property type="match status" value="1"/>
</dbReference>
<gene>
    <name evidence="8" type="ORF">DA69_01320</name>
</gene>
<proteinExistence type="inferred from homology"/>
<dbReference type="GO" id="GO:0015074">
    <property type="term" value="P:DNA integration"/>
    <property type="evidence" value="ECO:0007669"/>
    <property type="project" value="UniProtKB-KW"/>
</dbReference>